<protein>
    <submittedName>
        <fullName evidence="2">Uncharacterized protein</fullName>
    </submittedName>
</protein>
<dbReference type="AlphaFoldDB" id="A0A858R5N0"/>
<gene>
    <name evidence="2" type="ORF">HHL28_06160</name>
</gene>
<dbReference type="Proteomes" id="UP000501891">
    <property type="component" value="Chromosome"/>
</dbReference>
<accession>A0A858R5N0</accession>
<dbReference type="EMBL" id="CP051775">
    <property type="protein sequence ID" value="QJE72730.1"/>
    <property type="molecule type" value="Genomic_DNA"/>
</dbReference>
<organism evidence="2 3">
    <name type="scientific">Aerophototrophica crusticola</name>
    <dbReference type="NCBI Taxonomy" id="1709002"/>
    <lineage>
        <taxon>Bacteria</taxon>
        <taxon>Pseudomonadati</taxon>
        <taxon>Pseudomonadota</taxon>
        <taxon>Alphaproteobacteria</taxon>
        <taxon>Rhodospirillales</taxon>
        <taxon>Rhodospirillaceae</taxon>
        <taxon>Aerophototrophica</taxon>
    </lineage>
</organism>
<sequence>MRYILVLSLLLLAPLPAHAQQAEAREAARTGNCTPGKVEPVKRVTGRQATTVFKIACTGQKDVFVLVRCQDRTCTLLR</sequence>
<evidence type="ECO:0000313" key="3">
    <source>
        <dbReference type="Proteomes" id="UP000501891"/>
    </source>
</evidence>
<evidence type="ECO:0000313" key="2">
    <source>
        <dbReference type="EMBL" id="QJE72730.1"/>
    </source>
</evidence>
<name>A0A858R5N0_9PROT</name>
<keyword evidence="1" id="KW-0732">Signal</keyword>
<feature type="signal peptide" evidence="1">
    <location>
        <begin position="1"/>
        <end position="19"/>
    </location>
</feature>
<proteinExistence type="predicted"/>
<evidence type="ECO:0000256" key="1">
    <source>
        <dbReference type="SAM" id="SignalP"/>
    </source>
</evidence>
<dbReference type="KEGG" id="acru:HHL28_06160"/>
<feature type="chain" id="PRO_5032500395" evidence="1">
    <location>
        <begin position="20"/>
        <end position="78"/>
    </location>
</feature>
<reference evidence="2" key="1">
    <citation type="submission" date="2020-04" db="EMBL/GenBank/DDBJ databases">
        <title>A desert anoxygenic phototrophic bacterium fixes CO2 using RubisCO under aerobic conditions.</title>
        <authorList>
            <person name="Tang K."/>
        </authorList>
    </citation>
    <scope>NUCLEOTIDE SEQUENCE [LARGE SCALE GENOMIC DNA]</scope>
    <source>
        <strain evidence="2">MIMtkB3</strain>
    </source>
</reference>
<keyword evidence="3" id="KW-1185">Reference proteome</keyword>